<proteinExistence type="predicted"/>
<evidence type="ECO:0000256" key="1">
    <source>
        <dbReference type="SAM" id="MobiDB-lite"/>
    </source>
</evidence>
<reference evidence="2" key="2">
    <citation type="submission" date="2020-05" db="UniProtKB">
        <authorList>
            <consortium name="EnsemblMetazoa"/>
        </authorList>
    </citation>
    <scope>IDENTIFICATION</scope>
    <source>
        <strain evidence="2">IAEA</strain>
    </source>
</reference>
<evidence type="ECO:0000313" key="3">
    <source>
        <dbReference type="Proteomes" id="UP000092445"/>
    </source>
</evidence>
<keyword evidence="3" id="KW-1185">Reference proteome</keyword>
<feature type="region of interest" description="Disordered" evidence="1">
    <location>
        <begin position="165"/>
        <end position="200"/>
    </location>
</feature>
<organism evidence="2 3">
    <name type="scientific">Glossina pallidipes</name>
    <name type="common">Tsetse fly</name>
    <dbReference type="NCBI Taxonomy" id="7398"/>
    <lineage>
        <taxon>Eukaryota</taxon>
        <taxon>Metazoa</taxon>
        <taxon>Ecdysozoa</taxon>
        <taxon>Arthropoda</taxon>
        <taxon>Hexapoda</taxon>
        <taxon>Insecta</taxon>
        <taxon>Pterygota</taxon>
        <taxon>Neoptera</taxon>
        <taxon>Endopterygota</taxon>
        <taxon>Diptera</taxon>
        <taxon>Brachycera</taxon>
        <taxon>Muscomorpha</taxon>
        <taxon>Hippoboscoidea</taxon>
        <taxon>Glossinidae</taxon>
        <taxon>Glossina</taxon>
    </lineage>
</organism>
<feature type="region of interest" description="Disordered" evidence="1">
    <location>
        <begin position="71"/>
        <end position="95"/>
    </location>
</feature>
<accession>A0A1A9ZQT5</accession>
<feature type="compositionally biased region" description="Low complexity" evidence="1">
    <location>
        <begin position="176"/>
        <end position="186"/>
    </location>
</feature>
<dbReference type="STRING" id="7398.A0A1A9ZQT5"/>
<dbReference type="EnsemblMetazoa" id="GPAI022178-RA">
    <property type="protein sequence ID" value="GPAI022178-PA"/>
    <property type="gene ID" value="GPAI022178"/>
</dbReference>
<reference evidence="3" key="1">
    <citation type="submission" date="2014-03" db="EMBL/GenBank/DDBJ databases">
        <authorList>
            <person name="Aksoy S."/>
            <person name="Warren W."/>
            <person name="Wilson R.K."/>
        </authorList>
    </citation>
    <scope>NUCLEOTIDE SEQUENCE [LARGE SCALE GENOMIC DNA]</scope>
    <source>
        <strain evidence="3">IAEA</strain>
    </source>
</reference>
<dbReference type="VEuPathDB" id="VectorBase:GPAI022178"/>
<dbReference type="Proteomes" id="UP000092445">
    <property type="component" value="Unassembled WGS sequence"/>
</dbReference>
<protein>
    <submittedName>
        <fullName evidence="2">Uncharacterized protein</fullName>
    </submittedName>
</protein>
<evidence type="ECO:0000313" key="2">
    <source>
        <dbReference type="EnsemblMetazoa" id="GPAI022178-PA"/>
    </source>
</evidence>
<sequence length="512" mass="56974">MPSTSLHSPPGSEQHIASPIVAIVDTRPLPLGQQSDIPMLESQRCKIADTSPRQQEPDDTLDGMTPVLKQQPSLPQQQVPTEISTQTSPTSQRMPTYSNFNIVTPLQQYNNHNDNITTIIVNSTTTTVTTSPTNRVLTRQQRQYAQRNANNNLNGCSTIETGHLRSEKATNKVSEQQQQTQSQQQTAPQRKGFSSSNKHTHKVMKYRAFKEIYRELYVITVRCRENGQPNGRAAEVPVGAEEHPLHRSHLRQQATPEGVSSVAIITSSQPLAIYPNKSRVTTVSNNGVIATTRSSKASTYTNATSTATVLRLCDSKLIVYRLCPLYRSQGGLYTKGSLAGLFDVGTKVQLPPQNLLNILPQPIFYIAPKSGLAVSLNHYDHQQHLSSVPVPSTSPHYNSIIVVVLAELTFYMFCLHTQISVCHIIVFVSSSLIANLDYWIITRVTLYLIYLIRNCTTELHMFANAPKCSLELQLTSKPTSRMPSLRKQTQLRLELIVFSCITTEGGLSRQNI</sequence>
<dbReference type="AlphaFoldDB" id="A0A1A9ZQT5"/>
<name>A0A1A9ZQT5_GLOPL</name>